<evidence type="ECO:0000256" key="12">
    <source>
        <dbReference type="ARBA" id="ARBA00023221"/>
    </source>
</evidence>
<protein>
    <recommendedName>
        <fullName evidence="16">Erg28-like protein</fullName>
    </recommendedName>
</protein>
<proteinExistence type="inferred from homology"/>
<feature type="transmembrane region" description="Helical" evidence="13">
    <location>
        <begin position="25"/>
        <end position="45"/>
    </location>
</feature>
<dbReference type="AlphaFoldDB" id="A0A8H5GMJ7"/>
<keyword evidence="3" id="KW-0444">Lipid biosynthesis</keyword>
<keyword evidence="7 13" id="KW-1133">Transmembrane helix</keyword>
<dbReference type="EMBL" id="JAACJM010000019">
    <property type="protein sequence ID" value="KAF5367395.1"/>
    <property type="molecule type" value="Genomic_DNA"/>
</dbReference>
<dbReference type="GO" id="GO:0005789">
    <property type="term" value="C:endoplasmic reticulum membrane"/>
    <property type="evidence" value="ECO:0007669"/>
    <property type="project" value="UniProtKB-SubCell"/>
</dbReference>
<dbReference type="InterPro" id="IPR005352">
    <property type="entry name" value="Erg28"/>
</dbReference>
<dbReference type="PANTHER" id="PTHR15451">
    <property type="entry name" value="ERGOSTEROL BIOSYNTHETIC PROTEIN 28-RELATED"/>
    <property type="match status" value="1"/>
</dbReference>
<evidence type="ECO:0000256" key="9">
    <source>
        <dbReference type="ARBA" id="ARBA00023098"/>
    </source>
</evidence>
<comment type="similarity">
    <text evidence="2">Belongs to the ERG28 family.</text>
</comment>
<keyword evidence="11" id="KW-1207">Sterol metabolism</keyword>
<keyword evidence="15" id="KW-1185">Reference proteome</keyword>
<evidence type="ECO:0000256" key="4">
    <source>
        <dbReference type="ARBA" id="ARBA00022692"/>
    </source>
</evidence>
<evidence type="ECO:0000256" key="1">
    <source>
        <dbReference type="ARBA" id="ARBA00004477"/>
    </source>
</evidence>
<keyword evidence="4 13" id="KW-0812">Transmembrane</keyword>
<dbReference type="Proteomes" id="UP000559256">
    <property type="component" value="Unassembled WGS sequence"/>
</dbReference>
<keyword evidence="10 13" id="KW-0472">Membrane</keyword>
<dbReference type="Pfam" id="PF03694">
    <property type="entry name" value="Erg28"/>
    <property type="match status" value="1"/>
</dbReference>
<evidence type="ECO:0000256" key="10">
    <source>
        <dbReference type="ARBA" id="ARBA00023136"/>
    </source>
</evidence>
<evidence type="ECO:0000256" key="5">
    <source>
        <dbReference type="ARBA" id="ARBA00022824"/>
    </source>
</evidence>
<evidence type="ECO:0000256" key="3">
    <source>
        <dbReference type="ARBA" id="ARBA00022516"/>
    </source>
</evidence>
<sequence>MVNTKPASRLSNPQMFLPSSADGWLPYWQLFVATTALFNTIQNFFTLKLTQRIYTQQVTPLHARTFAIWTLTSAVVRFYAAYNIHVKAVYDITLFTYLIAFAHFSSEYFIFRSAKLDIPLLSPFVVSVASMIWMFMQYDYYVQQ</sequence>
<feature type="transmembrane region" description="Helical" evidence="13">
    <location>
        <begin position="118"/>
        <end position="136"/>
    </location>
</feature>
<keyword evidence="8" id="KW-0756">Sterol biosynthesis</keyword>
<dbReference type="PANTHER" id="PTHR15451:SF19">
    <property type="entry name" value="ERGOSTEROL BIOSYNTHETIC PROTEIN 28 HOMOLOG"/>
    <property type="match status" value="1"/>
</dbReference>
<dbReference type="GO" id="GO:0016126">
    <property type="term" value="P:sterol biosynthetic process"/>
    <property type="evidence" value="ECO:0007669"/>
    <property type="project" value="UniProtKB-KW"/>
</dbReference>
<organism evidence="14 15">
    <name type="scientific">Tetrapyrgos nigripes</name>
    <dbReference type="NCBI Taxonomy" id="182062"/>
    <lineage>
        <taxon>Eukaryota</taxon>
        <taxon>Fungi</taxon>
        <taxon>Dikarya</taxon>
        <taxon>Basidiomycota</taxon>
        <taxon>Agaricomycotina</taxon>
        <taxon>Agaricomycetes</taxon>
        <taxon>Agaricomycetidae</taxon>
        <taxon>Agaricales</taxon>
        <taxon>Marasmiineae</taxon>
        <taxon>Marasmiaceae</taxon>
        <taxon>Tetrapyrgos</taxon>
    </lineage>
</organism>
<evidence type="ECO:0000256" key="13">
    <source>
        <dbReference type="SAM" id="Phobius"/>
    </source>
</evidence>
<evidence type="ECO:0000256" key="2">
    <source>
        <dbReference type="ARBA" id="ARBA00005377"/>
    </source>
</evidence>
<comment type="subcellular location">
    <subcellularLocation>
        <location evidence="1">Endoplasmic reticulum membrane</location>
        <topology evidence="1">Multi-pass membrane protein</topology>
    </subcellularLocation>
</comment>
<keyword evidence="12" id="KW-0753">Steroid metabolism</keyword>
<comment type="caution">
    <text evidence="14">The sequence shown here is derived from an EMBL/GenBank/DDBJ whole genome shotgun (WGS) entry which is preliminary data.</text>
</comment>
<keyword evidence="9" id="KW-0443">Lipid metabolism</keyword>
<accession>A0A8H5GMJ7</accession>
<reference evidence="14 15" key="1">
    <citation type="journal article" date="2020" name="ISME J.">
        <title>Uncovering the hidden diversity of litter-decomposition mechanisms in mushroom-forming fungi.</title>
        <authorList>
            <person name="Floudas D."/>
            <person name="Bentzer J."/>
            <person name="Ahren D."/>
            <person name="Johansson T."/>
            <person name="Persson P."/>
            <person name="Tunlid A."/>
        </authorList>
    </citation>
    <scope>NUCLEOTIDE SEQUENCE [LARGE SCALE GENOMIC DNA]</scope>
    <source>
        <strain evidence="14 15">CBS 291.85</strain>
    </source>
</reference>
<evidence type="ECO:0008006" key="16">
    <source>
        <dbReference type="Google" id="ProtNLM"/>
    </source>
</evidence>
<evidence type="ECO:0000256" key="7">
    <source>
        <dbReference type="ARBA" id="ARBA00022989"/>
    </source>
</evidence>
<feature type="transmembrane region" description="Helical" evidence="13">
    <location>
        <begin position="66"/>
        <end position="82"/>
    </location>
</feature>
<gene>
    <name evidence="14" type="ORF">D9758_003770</name>
</gene>
<evidence type="ECO:0000256" key="6">
    <source>
        <dbReference type="ARBA" id="ARBA00022955"/>
    </source>
</evidence>
<dbReference type="OrthoDB" id="6485510at2759"/>
<name>A0A8H5GMJ7_9AGAR</name>
<evidence type="ECO:0000313" key="14">
    <source>
        <dbReference type="EMBL" id="KAF5367395.1"/>
    </source>
</evidence>
<evidence type="ECO:0000256" key="11">
    <source>
        <dbReference type="ARBA" id="ARBA00023166"/>
    </source>
</evidence>
<feature type="transmembrane region" description="Helical" evidence="13">
    <location>
        <begin position="88"/>
        <end position="111"/>
    </location>
</feature>
<dbReference type="GO" id="GO:0030674">
    <property type="term" value="F:protein-macromolecule adaptor activity"/>
    <property type="evidence" value="ECO:0007669"/>
    <property type="project" value="TreeGrafter"/>
</dbReference>
<keyword evidence="5" id="KW-0256">Endoplasmic reticulum</keyword>
<evidence type="ECO:0000313" key="15">
    <source>
        <dbReference type="Proteomes" id="UP000559256"/>
    </source>
</evidence>
<keyword evidence="6" id="KW-0752">Steroid biosynthesis</keyword>
<evidence type="ECO:0000256" key="8">
    <source>
        <dbReference type="ARBA" id="ARBA00023011"/>
    </source>
</evidence>